<dbReference type="EMBL" id="JAQQXT010000013">
    <property type="protein sequence ID" value="MDC8773576.1"/>
    <property type="molecule type" value="Genomic_DNA"/>
</dbReference>
<dbReference type="Pfam" id="PF01899">
    <property type="entry name" value="MNHE"/>
    <property type="match status" value="1"/>
</dbReference>
<comment type="similarity">
    <text evidence="2">Belongs to the CPA3 antiporters (TC 2.A.63) subunit E family.</text>
</comment>
<dbReference type="Proteomes" id="UP001221189">
    <property type="component" value="Unassembled WGS sequence"/>
</dbReference>
<feature type="transmembrane region" description="Helical" evidence="7">
    <location>
        <begin position="35"/>
        <end position="56"/>
    </location>
</feature>
<comment type="subcellular location">
    <subcellularLocation>
        <location evidence="1">Cell membrane</location>
        <topology evidence="1">Multi-pass membrane protein</topology>
    </subcellularLocation>
</comment>
<gene>
    <name evidence="8" type="ORF">PRZ03_18525</name>
</gene>
<dbReference type="PANTHER" id="PTHR34584">
    <property type="entry name" value="NA(+)/H(+) ANTIPORTER SUBUNIT E1"/>
    <property type="match status" value="1"/>
</dbReference>
<keyword evidence="4 7" id="KW-0812">Transmembrane</keyword>
<dbReference type="NCBIfam" id="NF006518">
    <property type="entry name" value="PRK08965.1-2"/>
    <property type="match status" value="1"/>
</dbReference>
<dbReference type="PANTHER" id="PTHR34584:SF1">
    <property type="entry name" value="NA(+)_H(+) ANTIPORTER SUBUNIT E1"/>
    <property type="match status" value="1"/>
</dbReference>
<dbReference type="RefSeq" id="WP_273601758.1">
    <property type="nucleotide sequence ID" value="NZ_JAQQXT010000013.1"/>
</dbReference>
<keyword evidence="5 7" id="KW-1133">Transmembrane helix</keyword>
<sequence length="169" mass="18788">MKKDALLARKAWFSHPALSVLLFLVWLLLQQSLSFAHVLMAALLSVVLPRLLHGLLGPAMRPKRWALALRFGLLVLWDIVLSNVTVARLVLAPGAKPQPAWVRVPLALRQPGPIMLLATIITTTPGTVSCVVDDEAHEIWVHALDCADPQEMAAQIKQRYEQPLLEIFE</sequence>
<evidence type="ECO:0000256" key="4">
    <source>
        <dbReference type="ARBA" id="ARBA00022692"/>
    </source>
</evidence>
<dbReference type="InterPro" id="IPR002758">
    <property type="entry name" value="Cation_antiport_E"/>
</dbReference>
<evidence type="ECO:0000256" key="6">
    <source>
        <dbReference type="ARBA" id="ARBA00023136"/>
    </source>
</evidence>
<name>A0ABT5KI09_9BURK</name>
<evidence type="ECO:0000313" key="9">
    <source>
        <dbReference type="Proteomes" id="UP001221189"/>
    </source>
</evidence>
<keyword evidence="9" id="KW-1185">Reference proteome</keyword>
<dbReference type="PIRSF" id="PIRSF019239">
    <property type="entry name" value="MrpE"/>
    <property type="match status" value="1"/>
</dbReference>
<accession>A0ABT5KI09</accession>
<evidence type="ECO:0000256" key="3">
    <source>
        <dbReference type="ARBA" id="ARBA00022475"/>
    </source>
</evidence>
<evidence type="ECO:0000256" key="1">
    <source>
        <dbReference type="ARBA" id="ARBA00004651"/>
    </source>
</evidence>
<proteinExistence type="inferred from homology"/>
<evidence type="ECO:0000256" key="2">
    <source>
        <dbReference type="ARBA" id="ARBA00006228"/>
    </source>
</evidence>
<evidence type="ECO:0000313" key="8">
    <source>
        <dbReference type="EMBL" id="MDC8773576.1"/>
    </source>
</evidence>
<comment type="caution">
    <text evidence="8">The sequence shown here is derived from an EMBL/GenBank/DDBJ whole genome shotgun (WGS) entry which is preliminary data.</text>
</comment>
<keyword evidence="3" id="KW-1003">Cell membrane</keyword>
<keyword evidence="6 7" id="KW-0472">Membrane</keyword>
<evidence type="ECO:0000256" key="5">
    <source>
        <dbReference type="ARBA" id="ARBA00022989"/>
    </source>
</evidence>
<feature type="transmembrane region" description="Helical" evidence="7">
    <location>
        <begin position="68"/>
        <end position="91"/>
    </location>
</feature>
<protein>
    <submittedName>
        <fullName evidence="8">Na+/H+ antiporter subunit E</fullName>
    </submittedName>
</protein>
<feature type="transmembrane region" description="Helical" evidence="7">
    <location>
        <begin position="12"/>
        <end position="29"/>
    </location>
</feature>
<reference evidence="8 9" key="1">
    <citation type="submission" date="2022-10" db="EMBL/GenBank/DDBJ databases">
        <title>Paucibacter sp. hw1 Genome sequencing.</title>
        <authorList>
            <person name="Park S."/>
        </authorList>
    </citation>
    <scope>NUCLEOTIDE SEQUENCE [LARGE SCALE GENOMIC DNA]</scope>
    <source>
        <strain evidence="9">hw1</strain>
    </source>
</reference>
<organism evidence="8 9">
    <name type="scientific">Roseateles albus</name>
    <dbReference type="NCBI Taxonomy" id="2987525"/>
    <lineage>
        <taxon>Bacteria</taxon>
        <taxon>Pseudomonadati</taxon>
        <taxon>Pseudomonadota</taxon>
        <taxon>Betaproteobacteria</taxon>
        <taxon>Burkholderiales</taxon>
        <taxon>Sphaerotilaceae</taxon>
        <taxon>Roseateles</taxon>
    </lineage>
</organism>
<evidence type="ECO:0000256" key="7">
    <source>
        <dbReference type="SAM" id="Phobius"/>
    </source>
</evidence>